<dbReference type="InterPro" id="IPR016035">
    <property type="entry name" value="Acyl_Trfase/lysoPLipase"/>
</dbReference>
<feature type="domain" description="PNPLA" evidence="5">
    <location>
        <begin position="16"/>
        <end position="193"/>
    </location>
</feature>
<feature type="transmembrane region" description="Helical" evidence="4">
    <location>
        <begin position="12"/>
        <end position="36"/>
    </location>
</feature>
<keyword evidence="7" id="KW-1185">Reference proteome</keyword>
<protein>
    <recommendedName>
        <fullName evidence="3">Patatin</fullName>
        <ecNumber evidence="3">3.1.1.-</ecNumber>
    </recommendedName>
</protein>
<keyword evidence="4" id="KW-0472">Membrane</keyword>
<comment type="similarity">
    <text evidence="3">Belongs to the patatin family.</text>
</comment>
<keyword evidence="4" id="KW-0812">Transmembrane</keyword>
<dbReference type="SUPFAM" id="SSF52151">
    <property type="entry name" value="FabD/lysophospholipase-like"/>
    <property type="match status" value="1"/>
</dbReference>
<feature type="active site" description="Proton acceptor" evidence="2">
    <location>
        <position position="176"/>
    </location>
</feature>
<dbReference type="GO" id="GO:0016020">
    <property type="term" value="C:membrane"/>
    <property type="evidence" value="ECO:0007669"/>
    <property type="project" value="TreeGrafter"/>
</dbReference>
<evidence type="ECO:0000256" key="3">
    <source>
        <dbReference type="RuleBase" id="RU361262"/>
    </source>
</evidence>
<sequence>MASPALLAAQAGSIGAGFSGGGFILPFLLGVIDMLYRDLGVMNADMPVAGASAGSIAAATAIGLVPLGDVRSEVDSLGARCRAKGNCYGTLYDEVQRSARRILVRDAGNKMAAHGRAYFAVVHPASVSGASAPRQELVSSFKGRDDIANAIAASCYIPGYAGPSPTIKFRGQRVYDGGFGGPGAGFLPCPPDVRYCVRVSSMPGGITMPSILLDVLLGGPYNQALAVGAALSTLGGADVLGTLTKQVLGGGGGGGGGGETQQLADMASAMAAFMQFKTPGEGEADIFPGRRHALPVGEFEWVTRMAVPASAADNQAMFDLGRAEALSWAQEAGFPAALAKAGRSG</sequence>
<accession>A0A2V0NVP8</accession>
<dbReference type="GO" id="GO:0019433">
    <property type="term" value="P:triglyceride catabolic process"/>
    <property type="evidence" value="ECO:0007669"/>
    <property type="project" value="TreeGrafter"/>
</dbReference>
<evidence type="ECO:0000256" key="1">
    <source>
        <dbReference type="ARBA" id="ARBA00023098"/>
    </source>
</evidence>
<dbReference type="PANTHER" id="PTHR12406">
    <property type="entry name" value="CALCIUM-INDEPENDENT PHOSPHOLIPASE A2 IPLA2 -RELATED"/>
    <property type="match status" value="1"/>
</dbReference>
<dbReference type="InParanoid" id="A0A2V0NVP8"/>
<dbReference type="EC" id="3.1.1.-" evidence="3"/>
<reference evidence="6 7" key="1">
    <citation type="journal article" date="2018" name="Sci. Rep.">
        <title>Raphidocelis subcapitata (=Pseudokirchneriella subcapitata) provides an insight into genome evolution and environmental adaptations in the Sphaeropleales.</title>
        <authorList>
            <person name="Suzuki S."/>
            <person name="Yamaguchi H."/>
            <person name="Nakajima N."/>
            <person name="Kawachi M."/>
        </authorList>
    </citation>
    <scope>NUCLEOTIDE SEQUENCE [LARGE SCALE GENOMIC DNA]</scope>
    <source>
        <strain evidence="6 7">NIES-35</strain>
    </source>
</reference>
<keyword evidence="1 2" id="KW-0443">Lipid metabolism</keyword>
<keyword evidence="4" id="KW-1133">Transmembrane helix</keyword>
<dbReference type="PANTHER" id="PTHR12406:SF7">
    <property type="entry name" value="PATATIN-LIKE PHOSPHOLIPASE DOMAIN-CONTAINING PROTEIN 4"/>
    <property type="match status" value="1"/>
</dbReference>
<dbReference type="GO" id="GO:0005811">
    <property type="term" value="C:lipid droplet"/>
    <property type="evidence" value="ECO:0007669"/>
    <property type="project" value="TreeGrafter"/>
</dbReference>
<evidence type="ECO:0000259" key="5">
    <source>
        <dbReference type="PROSITE" id="PS51635"/>
    </source>
</evidence>
<dbReference type="GO" id="GO:0055088">
    <property type="term" value="P:lipid homeostasis"/>
    <property type="evidence" value="ECO:0007669"/>
    <property type="project" value="TreeGrafter"/>
</dbReference>
<evidence type="ECO:0000313" key="7">
    <source>
        <dbReference type="Proteomes" id="UP000247498"/>
    </source>
</evidence>
<proteinExistence type="inferred from homology"/>
<evidence type="ECO:0000313" key="6">
    <source>
        <dbReference type="EMBL" id="GBF90752.1"/>
    </source>
</evidence>
<dbReference type="InterPro" id="IPR002641">
    <property type="entry name" value="PNPLA_dom"/>
</dbReference>
<dbReference type="PROSITE" id="PS51635">
    <property type="entry name" value="PNPLA"/>
    <property type="match status" value="1"/>
</dbReference>
<keyword evidence="2 3" id="KW-0378">Hydrolase</keyword>
<organism evidence="6 7">
    <name type="scientific">Raphidocelis subcapitata</name>
    <dbReference type="NCBI Taxonomy" id="307507"/>
    <lineage>
        <taxon>Eukaryota</taxon>
        <taxon>Viridiplantae</taxon>
        <taxon>Chlorophyta</taxon>
        <taxon>core chlorophytes</taxon>
        <taxon>Chlorophyceae</taxon>
        <taxon>CS clade</taxon>
        <taxon>Sphaeropleales</taxon>
        <taxon>Selenastraceae</taxon>
        <taxon>Raphidocelis</taxon>
    </lineage>
</organism>
<dbReference type="EMBL" id="BDRX01000019">
    <property type="protein sequence ID" value="GBF90752.1"/>
    <property type="molecule type" value="Genomic_DNA"/>
</dbReference>
<dbReference type="GO" id="GO:0005737">
    <property type="term" value="C:cytoplasm"/>
    <property type="evidence" value="ECO:0007669"/>
    <property type="project" value="TreeGrafter"/>
</dbReference>
<keyword evidence="2 3" id="KW-0442">Lipid degradation</keyword>
<dbReference type="InterPro" id="IPR033562">
    <property type="entry name" value="PLPL"/>
</dbReference>
<name>A0A2V0NVP8_9CHLO</name>
<dbReference type="OrthoDB" id="543129at2759"/>
<feature type="short sequence motif" description="DGA/G" evidence="2">
    <location>
        <begin position="176"/>
        <end position="178"/>
    </location>
</feature>
<dbReference type="Proteomes" id="UP000247498">
    <property type="component" value="Unassembled WGS sequence"/>
</dbReference>
<comment type="caution">
    <text evidence="2">Lacks conserved residue(s) required for the propagation of feature annotation.</text>
</comment>
<gene>
    <name evidence="6" type="ORF">Rsub_03053</name>
</gene>
<dbReference type="AlphaFoldDB" id="A0A2V0NVP8"/>
<comment type="function">
    <text evidence="3">Lipolytic acyl hydrolase (LAH).</text>
</comment>
<dbReference type="Pfam" id="PF01734">
    <property type="entry name" value="Patatin"/>
    <property type="match status" value="1"/>
</dbReference>
<evidence type="ECO:0000256" key="2">
    <source>
        <dbReference type="PROSITE-ProRule" id="PRU01161"/>
    </source>
</evidence>
<dbReference type="GO" id="GO:0004806">
    <property type="term" value="F:triacylglycerol lipase activity"/>
    <property type="evidence" value="ECO:0007669"/>
    <property type="project" value="TreeGrafter"/>
</dbReference>
<comment type="domain">
    <text evidence="3">The nitrogen atoms of the two glycine residues in the GGXR motif define the oxyanion hole, and stabilize the oxyanion that forms during the nucleophilic attack by the catalytic serine during substrate cleavage.</text>
</comment>
<feature type="active site" description="Nucleophile" evidence="2">
    <location>
        <position position="52"/>
    </location>
</feature>
<feature type="transmembrane region" description="Helical" evidence="4">
    <location>
        <begin position="48"/>
        <end position="67"/>
    </location>
</feature>
<evidence type="ECO:0000256" key="4">
    <source>
        <dbReference type="SAM" id="Phobius"/>
    </source>
</evidence>
<comment type="caution">
    <text evidence="6">The sequence shown here is derived from an EMBL/GenBank/DDBJ whole genome shotgun (WGS) entry which is preliminary data.</text>
</comment>
<feature type="short sequence motif" description="GXSXG" evidence="2">
    <location>
        <begin position="50"/>
        <end position="54"/>
    </location>
</feature>